<protein>
    <submittedName>
        <fullName evidence="1">Uncharacterized protein</fullName>
    </submittedName>
</protein>
<accession>A0ABR4IQE8</accession>
<dbReference type="EMBL" id="JBFXLS010000016">
    <property type="protein sequence ID" value="KAL2829484.1"/>
    <property type="molecule type" value="Genomic_DNA"/>
</dbReference>
<sequence>MPTITATPYSHEIYHSVTNPSLHSAITLFQTKNAMQHINTTIRSCFLSHGVEKHFTACILHRHFDLSETERNIEEADGRALASSDFTDIRACSWLFYQGGMYPYEFKRGGVEGGVMVPPTGFVDEFRGILEENGLEGVIGLQVYKEGVVGMERTDHERRVSTTRSYPEGAAEVKEPSNAVVASFAFF</sequence>
<keyword evidence="2" id="KW-1185">Reference proteome</keyword>
<comment type="caution">
    <text evidence="1">The sequence shown here is derived from an EMBL/GenBank/DDBJ whole genome shotgun (WGS) entry which is preliminary data.</text>
</comment>
<name>A0ABR4IQE8_9EURO</name>
<dbReference type="Proteomes" id="UP001610335">
    <property type="component" value="Unassembled WGS sequence"/>
</dbReference>
<evidence type="ECO:0000313" key="1">
    <source>
        <dbReference type="EMBL" id="KAL2829484.1"/>
    </source>
</evidence>
<gene>
    <name evidence="1" type="ORF">BDW59DRAFT_36012</name>
</gene>
<evidence type="ECO:0000313" key="2">
    <source>
        <dbReference type="Proteomes" id="UP001610335"/>
    </source>
</evidence>
<organism evidence="1 2">
    <name type="scientific">Aspergillus cavernicola</name>
    <dbReference type="NCBI Taxonomy" id="176166"/>
    <lineage>
        <taxon>Eukaryota</taxon>
        <taxon>Fungi</taxon>
        <taxon>Dikarya</taxon>
        <taxon>Ascomycota</taxon>
        <taxon>Pezizomycotina</taxon>
        <taxon>Eurotiomycetes</taxon>
        <taxon>Eurotiomycetidae</taxon>
        <taxon>Eurotiales</taxon>
        <taxon>Aspergillaceae</taxon>
        <taxon>Aspergillus</taxon>
        <taxon>Aspergillus subgen. Nidulantes</taxon>
    </lineage>
</organism>
<proteinExistence type="predicted"/>
<reference evidence="1 2" key="1">
    <citation type="submission" date="2024-07" db="EMBL/GenBank/DDBJ databases">
        <title>Section-level genome sequencing and comparative genomics of Aspergillus sections Usti and Cavernicolus.</title>
        <authorList>
            <consortium name="Lawrence Berkeley National Laboratory"/>
            <person name="Nybo J.L."/>
            <person name="Vesth T.C."/>
            <person name="Theobald S."/>
            <person name="Frisvad J.C."/>
            <person name="Larsen T.O."/>
            <person name="Kjaerboelling I."/>
            <person name="Rothschild-Mancinelli K."/>
            <person name="Lyhne E.K."/>
            <person name="Kogle M.E."/>
            <person name="Barry K."/>
            <person name="Clum A."/>
            <person name="Na H."/>
            <person name="Ledsgaard L."/>
            <person name="Lin J."/>
            <person name="Lipzen A."/>
            <person name="Kuo A."/>
            <person name="Riley R."/>
            <person name="Mondo S."/>
            <person name="LaButti K."/>
            <person name="Haridas S."/>
            <person name="Pangalinan J."/>
            <person name="Salamov A.A."/>
            <person name="Simmons B.A."/>
            <person name="Magnuson J.K."/>
            <person name="Chen J."/>
            <person name="Drula E."/>
            <person name="Henrissat B."/>
            <person name="Wiebenga A."/>
            <person name="Lubbers R.J."/>
            <person name="Gomes A.C."/>
            <person name="Makela M.R."/>
            <person name="Stajich J."/>
            <person name="Grigoriev I.V."/>
            <person name="Mortensen U.H."/>
            <person name="De vries R.P."/>
            <person name="Baker S.E."/>
            <person name="Andersen M.R."/>
        </authorList>
    </citation>
    <scope>NUCLEOTIDE SEQUENCE [LARGE SCALE GENOMIC DNA]</scope>
    <source>
        <strain evidence="1 2">CBS 600.67</strain>
    </source>
</reference>